<name>A0A183UUX5_TOXCA</name>
<evidence type="ECO:0000256" key="1">
    <source>
        <dbReference type="SAM" id="MobiDB-lite"/>
    </source>
</evidence>
<organism evidence="3 4">
    <name type="scientific">Toxocara canis</name>
    <name type="common">Canine roundworm</name>
    <dbReference type="NCBI Taxonomy" id="6265"/>
    <lineage>
        <taxon>Eukaryota</taxon>
        <taxon>Metazoa</taxon>
        <taxon>Ecdysozoa</taxon>
        <taxon>Nematoda</taxon>
        <taxon>Chromadorea</taxon>
        <taxon>Rhabditida</taxon>
        <taxon>Spirurina</taxon>
        <taxon>Ascaridomorpha</taxon>
        <taxon>Ascaridoidea</taxon>
        <taxon>Toxocaridae</taxon>
        <taxon>Toxocara</taxon>
    </lineage>
</organism>
<accession>A0A183UUX5</accession>
<feature type="region of interest" description="Disordered" evidence="1">
    <location>
        <begin position="29"/>
        <end position="126"/>
    </location>
</feature>
<sequence length="168" mass="18701">MSEASCSGFEPQTYLRDRCKKCFRLKSKHDELDSKASTEPASPTASVSSTYSECAIAATRDRNREKRRSWRDKMSSGQDNSGPEHINEGNNEDDTTSCTSFKSANSKGLSSAKSMESITSNQDSRSMVTAMSESIVDEERAITPTESDSVQIYFFRVCDIRCKTNFPT</sequence>
<proteinExistence type="predicted"/>
<dbReference type="Proteomes" id="UP000050794">
    <property type="component" value="Unassembled WGS sequence"/>
</dbReference>
<reference evidence="2 3" key="2">
    <citation type="submission" date="2018-11" db="EMBL/GenBank/DDBJ databases">
        <authorList>
            <consortium name="Pathogen Informatics"/>
        </authorList>
    </citation>
    <scope>NUCLEOTIDE SEQUENCE [LARGE SCALE GENOMIC DNA]</scope>
</reference>
<reference evidence="4" key="1">
    <citation type="submission" date="2016-06" db="UniProtKB">
        <authorList>
            <consortium name="WormBaseParasite"/>
        </authorList>
    </citation>
    <scope>IDENTIFICATION</scope>
</reference>
<protein>
    <submittedName>
        <fullName evidence="4">Protein outspread</fullName>
    </submittedName>
</protein>
<feature type="compositionally biased region" description="Polar residues" evidence="1">
    <location>
        <begin position="37"/>
        <end position="52"/>
    </location>
</feature>
<keyword evidence="3" id="KW-1185">Reference proteome</keyword>
<dbReference type="WBParaSite" id="TCNE_0001229501-mRNA-1">
    <property type="protein sequence ID" value="TCNE_0001229501-mRNA-1"/>
    <property type="gene ID" value="TCNE_0001229501"/>
</dbReference>
<dbReference type="EMBL" id="UYWY01021194">
    <property type="protein sequence ID" value="VDM43616.1"/>
    <property type="molecule type" value="Genomic_DNA"/>
</dbReference>
<feature type="compositionally biased region" description="Polar residues" evidence="1">
    <location>
        <begin position="96"/>
        <end position="126"/>
    </location>
</feature>
<gene>
    <name evidence="2" type="ORF">TCNE_LOCUS12295</name>
</gene>
<evidence type="ECO:0000313" key="4">
    <source>
        <dbReference type="WBParaSite" id="TCNE_0001229501-mRNA-1"/>
    </source>
</evidence>
<dbReference type="AlphaFoldDB" id="A0A183UUX5"/>
<evidence type="ECO:0000313" key="3">
    <source>
        <dbReference type="Proteomes" id="UP000050794"/>
    </source>
</evidence>
<evidence type="ECO:0000313" key="2">
    <source>
        <dbReference type="EMBL" id="VDM43616.1"/>
    </source>
</evidence>